<reference evidence="1 2" key="1">
    <citation type="submission" date="2023-09" db="EMBL/GenBank/DDBJ databases">
        <authorList>
            <person name="Rey-Velasco X."/>
        </authorList>
    </citation>
    <scope>NUCLEOTIDE SEQUENCE [LARGE SCALE GENOMIC DNA]</scope>
    <source>
        <strain evidence="1 2">F158</strain>
    </source>
</reference>
<dbReference type="Proteomes" id="UP001265259">
    <property type="component" value="Unassembled WGS sequence"/>
</dbReference>
<organism evidence="1 2">
    <name type="scientific">Tropicimonas omnivorans</name>
    <dbReference type="NCBI Taxonomy" id="3075590"/>
    <lineage>
        <taxon>Bacteria</taxon>
        <taxon>Pseudomonadati</taxon>
        <taxon>Pseudomonadota</taxon>
        <taxon>Alphaproteobacteria</taxon>
        <taxon>Rhodobacterales</taxon>
        <taxon>Roseobacteraceae</taxon>
        <taxon>Tropicimonas</taxon>
    </lineage>
</organism>
<dbReference type="InterPro" id="IPR016084">
    <property type="entry name" value="Haem_Oase-like_multi-hlx"/>
</dbReference>
<protein>
    <recommendedName>
        <fullName evidence="3">Heme oxygenase</fullName>
    </recommendedName>
</protein>
<gene>
    <name evidence="1" type="ORF">RM543_00290</name>
</gene>
<dbReference type="Gene3D" id="1.20.910.10">
    <property type="entry name" value="Heme oxygenase-like"/>
    <property type="match status" value="1"/>
</dbReference>
<evidence type="ECO:0008006" key="3">
    <source>
        <dbReference type="Google" id="ProtNLM"/>
    </source>
</evidence>
<dbReference type="RefSeq" id="WP_311688523.1">
    <property type="nucleotide sequence ID" value="NZ_JAVRHL010000001.1"/>
</dbReference>
<name>A0ABU3DBL9_9RHOB</name>
<dbReference type="SUPFAM" id="SSF48613">
    <property type="entry name" value="Heme oxygenase-like"/>
    <property type="match status" value="1"/>
</dbReference>
<evidence type="ECO:0000313" key="1">
    <source>
        <dbReference type="EMBL" id="MDT0681106.1"/>
    </source>
</evidence>
<comment type="caution">
    <text evidence="1">The sequence shown here is derived from an EMBL/GenBank/DDBJ whole genome shotgun (WGS) entry which is preliminary data.</text>
</comment>
<evidence type="ECO:0000313" key="2">
    <source>
        <dbReference type="Proteomes" id="UP001265259"/>
    </source>
</evidence>
<keyword evidence="2" id="KW-1185">Reference proteome</keyword>
<accession>A0ABU3DBL9</accession>
<proteinExistence type="predicted"/>
<sequence length="166" mass="17649">MRHLLRTATAQDHAQVDEAFSRFDLAGAEGRAGFLAAHRGASADCLARGARSEPECLDMVARLAGGGSGRVSRGGFDPLAIRYVFLGARFGLGVLKRQWIEAGGPANEPLFDETGPGEEWRGLLGVLATLDPESPRAARILDDARAIFAIFALHASHGTTDRLEPA</sequence>
<dbReference type="EMBL" id="JAVRHL010000001">
    <property type="protein sequence ID" value="MDT0681106.1"/>
    <property type="molecule type" value="Genomic_DNA"/>
</dbReference>